<evidence type="ECO:0000256" key="2">
    <source>
        <dbReference type="ARBA" id="ARBA00007524"/>
    </source>
</evidence>
<dbReference type="PANTHER" id="PTHR10057">
    <property type="entry name" value="PERIPHERAL-TYPE BENZODIAZEPINE RECEPTOR"/>
    <property type="match status" value="1"/>
</dbReference>
<dbReference type="HOGENOM" id="CLU_091805_2_0_0"/>
<gene>
    <name evidence="7" type="ORF">DSM3645_17575</name>
</gene>
<proteinExistence type="inferred from homology"/>
<evidence type="ECO:0000313" key="7">
    <source>
        <dbReference type="EMBL" id="EAQ81985.1"/>
    </source>
</evidence>
<dbReference type="GO" id="GO:0016020">
    <property type="term" value="C:membrane"/>
    <property type="evidence" value="ECO:0007669"/>
    <property type="project" value="UniProtKB-SubCell"/>
</dbReference>
<evidence type="ECO:0000256" key="5">
    <source>
        <dbReference type="ARBA" id="ARBA00023136"/>
    </source>
</evidence>
<comment type="caution">
    <text evidence="7">The sequence shown here is derived from an EMBL/GenBank/DDBJ whole genome shotgun (WGS) entry which is preliminary data.</text>
</comment>
<dbReference type="PANTHER" id="PTHR10057:SF0">
    <property type="entry name" value="TRANSLOCATOR PROTEIN"/>
    <property type="match status" value="1"/>
</dbReference>
<evidence type="ECO:0000256" key="3">
    <source>
        <dbReference type="ARBA" id="ARBA00022692"/>
    </source>
</evidence>
<dbReference type="STRING" id="314230.DSM3645_17575"/>
<comment type="similarity">
    <text evidence="2">Belongs to the TspO/BZRP family.</text>
</comment>
<organism evidence="7 8">
    <name type="scientific">Blastopirellula marina DSM 3645</name>
    <dbReference type="NCBI Taxonomy" id="314230"/>
    <lineage>
        <taxon>Bacteria</taxon>
        <taxon>Pseudomonadati</taxon>
        <taxon>Planctomycetota</taxon>
        <taxon>Planctomycetia</taxon>
        <taxon>Pirellulales</taxon>
        <taxon>Pirellulaceae</taxon>
        <taxon>Blastopirellula</taxon>
    </lineage>
</organism>
<sequence length="151" mass="16822">MLLAAVALCVAVGIVGALFTTPQIPTWYAGIDKPSWTPPSWIFGPVWTTLYVMMGVAAWLVWRRRPWSAVWPALLLFGIQLILNAIWSPLFFGLESPLLGLIDIVLLWLMIGVTIYCFARLSLGGALLLVPYLLWVSYAACLNFAIWRLNG</sequence>
<dbReference type="Proteomes" id="UP000004358">
    <property type="component" value="Unassembled WGS sequence"/>
</dbReference>
<dbReference type="PIRSF" id="PIRSF005859">
    <property type="entry name" value="PBR"/>
    <property type="match status" value="1"/>
</dbReference>
<dbReference type="CDD" id="cd15904">
    <property type="entry name" value="TSPO_MBR"/>
    <property type="match status" value="1"/>
</dbReference>
<dbReference type="EMBL" id="AANZ01000003">
    <property type="protein sequence ID" value="EAQ81985.1"/>
    <property type="molecule type" value="Genomic_DNA"/>
</dbReference>
<feature type="transmembrane region" description="Helical" evidence="6">
    <location>
        <begin position="41"/>
        <end position="62"/>
    </location>
</feature>
<dbReference type="Pfam" id="PF03073">
    <property type="entry name" value="TspO_MBR"/>
    <property type="match status" value="1"/>
</dbReference>
<dbReference type="InterPro" id="IPR004307">
    <property type="entry name" value="TspO_MBR"/>
</dbReference>
<keyword evidence="4 6" id="KW-1133">Transmembrane helix</keyword>
<feature type="transmembrane region" description="Helical" evidence="6">
    <location>
        <begin position="126"/>
        <end position="147"/>
    </location>
</feature>
<dbReference type="GO" id="GO:0033013">
    <property type="term" value="P:tetrapyrrole metabolic process"/>
    <property type="evidence" value="ECO:0007669"/>
    <property type="project" value="UniProtKB-ARBA"/>
</dbReference>
<accession>A3ZNT7</accession>
<name>A3ZNT7_9BACT</name>
<evidence type="ECO:0000256" key="6">
    <source>
        <dbReference type="SAM" id="Phobius"/>
    </source>
</evidence>
<evidence type="ECO:0000313" key="8">
    <source>
        <dbReference type="Proteomes" id="UP000004358"/>
    </source>
</evidence>
<protein>
    <submittedName>
        <fullName evidence="7">Integral membrane protein</fullName>
    </submittedName>
</protein>
<keyword evidence="3 6" id="KW-0812">Transmembrane</keyword>
<evidence type="ECO:0000256" key="4">
    <source>
        <dbReference type="ARBA" id="ARBA00022989"/>
    </source>
</evidence>
<feature type="transmembrane region" description="Helical" evidence="6">
    <location>
        <begin position="98"/>
        <end position="119"/>
    </location>
</feature>
<dbReference type="InterPro" id="IPR038330">
    <property type="entry name" value="TspO/MBR-related_sf"/>
</dbReference>
<evidence type="ECO:0000256" key="1">
    <source>
        <dbReference type="ARBA" id="ARBA00004141"/>
    </source>
</evidence>
<keyword evidence="5 6" id="KW-0472">Membrane</keyword>
<feature type="transmembrane region" description="Helical" evidence="6">
    <location>
        <begin position="69"/>
        <end position="92"/>
    </location>
</feature>
<dbReference type="FunFam" id="1.20.1260.100:FF:000001">
    <property type="entry name" value="translocator protein 2"/>
    <property type="match status" value="1"/>
</dbReference>
<dbReference type="eggNOG" id="COG3476">
    <property type="taxonomic scope" value="Bacteria"/>
</dbReference>
<comment type="subcellular location">
    <subcellularLocation>
        <location evidence="1">Membrane</location>
        <topology evidence="1">Multi-pass membrane protein</topology>
    </subcellularLocation>
</comment>
<dbReference type="AlphaFoldDB" id="A3ZNT7"/>
<reference evidence="7 8" key="1">
    <citation type="submission" date="2006-02" db="EMBL/GenBank/DDBJ databases">
        <authorList>
            <person name="Amann R."/>
            <person name="Ferriera S."/>
            <person name="Johnson J."/>
            <person name="Kravitz S."/>
            <person name="Halpern A."/>
            <person name="Remington K."/>
            <person name="Beeson K."/>
            <person name="Tran B."/>
            <person name="Rogers Y.-H."/>
            <person name="Friedman R."/>
            <person name="Venter J.C."/>
        </authorList>
    </citation>
    <scope>NUCLEOTIDE SEQUENCE [LARGE SCALE GENOMIC DNA]</scope>
    <source>
        <strain evidence="7 8">DSM 3645</strain>
    </source>
</reference>
<dbReference type="Gene3D" id="1.20.1260.100">
    <property type="entry name" value="TspO/MBR protein"/>
    <property type="match status" value="1"/>
</dbReference>